<dbReference type="Pfam" id="PF02949">
    <property type="entry name" value="7tm_6"/>
    <property type="match status" value="1"/>
</dbReference>
<evidence type="ECO:0000256" key="9">
    <source>
        <dbReference type="ARBA" id="ARBA00023224"/>
    </source>
</evidence>
<evidence type="ECO:0000256" key="6">
    <source>
        <dbReference type="ARBA" id="ARBA00022989"/>
    </source>
</evidence>
<dbReference type="PANTHER" id="PTHR21137">
    <property type="entry name" value="ODORANT RECEPTOR"/>
    <property type="match status" value="1"/>
</dbReference>
<feature type="transmembrane region" description="Helical" evidence="10">
    <location>
        <begin position="40"/>
        <end position="61"/>
    </location>
</feature>
<keyword evidence="3 10" id="KW-0716">Sensory transduction</keyword>
<evidence type="ECO:0000256" key="1">
    <source>
        <dbReference type="ARBA" id="ARBA00004651"/>
    </source>
</evidence>
<proteinExistence type="inferred from homology"/>
<comment type="similarity">
    <text evidence="10">Belongs to the insect chemoreceptor superfamily. Heteromeric odorant receptor channel (TC 1.A.69) family.</text>
</comment>
<evidence type="ECO:0000313" key="11">
    <source>
        <dbReference type="EnsemblMetazoa" id="AALFPA23_024513.P36538"/>
    </source>
</evidence>
<evidence type="ECO:0000256" key="8">
    <source>
        <dbReference type="ARBA" id="ARBA00023170"/>
    </source>
</evidence>
<keyword evidence="5 10" id="KW-0552">Olfaction</keyword>
<protein>
    <recommendedName>
        <fullName evidence="10">Odorant receptor</fullName>
    </recommendedName>
</protein>
<keyword evidence="9 10" id="KW-0807">Transducer</keyword>
<organism evidence="11 12">
    <name type="scientific">Aedes albopictus</name>
    <name type="common">Asian tiger mosquito</name>
    <name type="synonym">Stegomyia albopicta</name>
    <dbReference type="NCBI Taxonomy" id="7160"/>
    <lineage>
        <taxon>Eukaryota</taxon>
        <taxon>Metazoa</taxon>
        <taxon>Ecdysozoa</taxon>
        <taxon>Arthropoda</taxon>
        <taxon>Hexapoda</taxon>
        <taxon>Insecta</taxon>
        <taxon>Pterygota</taxon>
        <taxon>Neoptera</taxon>
        <taxon>Endopterygota</taxon>
        <taxon>Diptera</taxon>
        <taxon>Nematocera</taxon>
        <taxon>Culicoidea</taxon>
        <taxon>Culicidae</taxon>
        <taxon>Culicinae</taxon>
        <taxon>Aedini</taxon>
        <taxon>Aedes</taxon>
        <taxon>Stegomyia</taxon>
    </lineage>
</organism>
<comment type="subcellular location">
    <subcellularLocation>
        <location evidence="1 10">Cell membrane</location>
        <topology evidence="1 10">Multi-pass membrane protein</topology>
    </subcellularLocation>
</comment>
<dbReference type="EnsemblMetazoa" id="AALFPA23_024513.R36538">
    <property type="protein sequence ID" value="AALFPA23_024513.P36538"/>
    <property type="gene ID" value="AALFPA23_024513"/>
</dbReference>
<keyword evidence="6 10" id="KW-1133">Transmembrane helix</keyword>
<evidence type="ECO:0000256" key="10">
    <source>
        <dbReference type="RuleBase" id="RU351113"/>
    </source>
</evidence>
<evidence type="ECO:0000256" key="4">
    <source>
        <dbReference type="ARBA" id="ARBA00022692"/>
    </source>
</evidence>
<evidence type="ECO:0000256" key="2">
    <source>
        <dbReference type="ARBA" id="ARBA00022475"/>
    </source>
</evidence>
<keyword evidence="12" id="KW-1185">Reference proteome</keyword>
<dbReference type="RefSeq" id="XP_019549091.3">
    <property type="nucleotide sequence ID" value="XM_019693546.3"/>
</dbReference>
<dbReference type="Proteomes" id="UP000069940">
    <property type="component" value="Unassembled WGS sequence"/>
</dbReference>
<keyword evidence="2" id="KW-1003">Cell membrane</keyword>
<feature type="transmembrane region" description="Helical" evidence="10">
    <location>
        <begin position="288"/>
        <end position="308"/>
    </location>
</feature>
<reference evidence="12" key="1">
    <citation type="journal article" date="2015" name="Proc. Natl. Acad. Sci. U.S.A.">
        <title>Genome sequence of the Asian Tiger mosquito, Aedes albopictus, reveals insights into its biology, genetics, and evolution.</title>
        <authorList>
            <person name="Chen X.G."/>
            <person name="Jiang X."/>
            <person name="Gu J."/>
            <person name="Xu M."/>
            <person name="Wu Y."/>
            <person name="Deng Y."/>
            <person name="Zhang C."/>
            <person name="Bonizzoni M."/>
            <person name="Dermauw W."/>
            <person name="Vontas J."/>
            <person name="Armbruster P."/>
            <person name="Huang X."/>
            <person name="Yang Y."/>
            <person name="Zhang H."/>
            <person name="He W."/>
            <person name="Peng H."/>
            <person name="Liu Y."/>
            <person name="Wu K."/>
            <person name="Chen J."/>
            <person name="Lirakis M."/>
            <person name="Topalis P."/>
            <person name="Van Leeuwen T."/>
            <person name="Hall A.B."/>
            <person name="Jiang X."/>
            <person name="Thorpe C."/>
            <person name="Mueller R.L."/>
            <person name="Sun C."/>
            <person name="Waterhouse R.M."/>
            <person name="Yan G."/>
            <person name="Tu Z.J."/>
            <person name="Fang X."/>
            <person name="James A.A."/>
        </authorList>
    </citation>
    <scope>NUCLEOTIDE SEQUENCE [LARGE SCALE GENOMIC DNA]</scope>
    <source>
        <strain evidence="12">Foshan</strain>
    </source>
</reference>
<dbReference type="PANTHER" id="PTHR21137:SF35">
    <property type="entry name" value="ODORANT RECEPTOR 19A-RELATED"/>
    <property type="match status" value="1"/>
</dbReference>
<evidence type="ECO:0000313" key="12">
    <source>
        <dbReference type="Proteomes" id="UP000069940"/>
    </source>
</evidence>
<dbReference type="GeneID" id="109419311"/>
<comment type="caution">
    <text evidence="10">Lacks conserved residue(s) required for the propagation of feature annotation.</text>
</comment>
<feature type="transmembrane region" description="Helical" evidence="10">
    <location>
        <begin position="174"/>
        <end position="197"/>
    </location>
</feature>
<dbReference type="InterPro" id="IPR004117">
    <property type="entry name" value="7tm6_olfct_rcpt"/>
</dbReference>
<evidence type="ECO:0000256" key="3">
    <source>
        <dbReference type="ARBA" id="ARBA00022606"/>
    </source>
</evidence>
<feature type="transmembrane region" description="Helical" evidence="10">
    <location>
        <begin position="131"/>
        <end position="154"/>
    </location>
</feature>
<name>A0ABM2A4Z9_AEDAL</name>
<reference evidence="11" key="2">
    <citation type="submission" date="2025-05" db="UniProtKB">
        <authorList>
            <consortium name="EnsemblMetazoa"/>
        </authorList>
    </citation>
    <scope>IDENTIFICATION</scope>
    <source>
        <strain evidence="11">Foshan</strain>
    </source>
</reference>
<keyword evidence="8 10" id="KW-0675">Receptor</keyword>
<feature type="transmembrane region" description="Helical" evidence="10">
    <location>
        <begin position="262"/>
        <end position="282"/>
    </location>
</feature>
<keyword evidence="4 10" id="KW-0812">Transmembrane</keyword>
<evidence type="ECO:0000256" key="5">
    <source>
        <dbReference type="ARBA" id="ARBA00022725"/>
    </source>
</evidence>
<accession>A0ABM2A4Z9</accession>
<evidence type="ECO:0000256" key="7">
    <source>
        <dbReference type="ARBA" id="ARBA00023136"/>
    </source>
</evidence>
<keyword evidence="7 10" id="KW-0472">Membrane</keyword>
<sequence>MVYNTSLEAYRDIIKLARRMASFCGVDLLADNYKPNWRTALTFAGCISYLFTSAYSAWYYYPDVYKILQALAPNGMAWQGCLKLYIAVTHRRFFQGRANYLDDFHQNHVNRPADNAVLLALMHKMHLACRLLLSAYITAILGFGLYPVYFYVMYGERSFAIDVLVPGIDPESQWGYFVTVFYQFFLLAIAMAGISAFDTTFLIFVSNLAGLVDVFKNKLRELDSLLEQKKVGLFEVEELVRDILKDHYEIVSYESDLDNRYIAVNLMQVGSSVACLSISLFLCYMTNYLPGYAFILGAVFQLLSYCLLGTIFSVKNDEVILAINGTKWYLLEKAQLKMVGFMLHRCQNPSNLTVGGFAPLNIETFVEIMKTIYQFFAMMINFVD</sequence>